<dbReference type="AlphaFoldDB" id="A0A248JXJ4"/>
<dbReference type="KEGG" id="nao:Y958_21775"/>
<protein>
    <submittedName>
        <fullName evidence="2">Uncharacterized protein</fullName>
    </submittedName>
</protein>
<organism evidence="2 3">
    <name type="scientific">Nitrospirillum viridazoti CBAmc</name>
    <dbReference type="NCBI Taxonomy" id="1441467"/>
    <lineage>
        <taxon>Bacteria</taxon>
        <taxon>Pseudomonadati</taxon>
        <taxon>Pseudomonadota</taxon>
        <taxon>Alphaproteobacteria</taxon>
        <taxon>Rhodospirillales</taxon>
        <taxon>Azospirillaceae</taxon>
        <taxon>Nitrospirillum</taxon>
        <taxon>Nitrospirillum viridazoti</taxon>
    </lineage>
</organism>
<gene>
    <name evidence="2" type="ORF">Y958_21775</name>
</gene>
<accession>A0A248JXJ4</accession>
<evidence type="ECO:0000256" key="1">
    <source>
        <dbReference type="SAM" id="MobiDB-lite"/>
    </source>
</evidence>
<feature type="compositionally biased region" description="Basic and acidic residues" evidence="1">
    <location>
        <begin position="38"/>
        <end position="65"/>
    </location>
</feature>
<dbReference type="Proteomes" id="UP000197153">
    <property type="component" value="Chromosome 2"/>
</dbReference>
<evidence type="ECO:0000313" key="3">
    <source>
        <dbReference type="Proteomes" id="UP000197153"/>
    </source>
</evidence>
<keyword evidence="3" id="KW-1185">Reference proteome</keyword>
<feature type="region of interest" description="Disordered" evidence="1">
    <location>
        <begin position="30"/>
        <end position="65"/>
    </location>
</feature>
<name>A0A248JXJ4_9PROT</name>
<sequence>MPTRTRDLPRTRDVNAIDIRGRLLALSRSHALGRRVVHRSEDGDAARFPEDPEQDRDGPGPGDRR</sequence>
<proteinExistence type="predicted"/>
<reference evidence="2 3" key="1">
    <citation type="submission" date="2017-06" db="EMBL/GenBank/DDBJ databases">
        <title>Complete genome sequence of Nitrospirillum amazonense strain CBAmC, an endophytic nitrogen-fixing and plant growth-promoting bacterium, isolated from sugarcane.</title>
        <authorList>
            <person name="Schwab S."/>
            <person name="dos Santos Teixeira K.R."/>
            <person name="Simoes Araujo J.L."/>
            <person name="Soares Vidal M."/>
            <person name="Borges de Freitas H.R."/>
            <person name="Rivello Crivelaro A.L."/>
            <person name="Bueno de Camargo Nunes A."/>
            <person name="dos Santos C.M."/>
            <person name="Palmeira da Silva Rosa D."/>
            <person name="da Silva Padilha D."/>
            <person name="da Silva E."/>
            <person name="Araujo Terra L."/>
            <person name="Soares Mendes V."/>
            <person name="Farinelli L."/>
            <person name="Magalhaes Cruz L."/>
            <person name="Baldani J.I."/>
        </authorList>
    </citation>
    <scope>NUCLEOTIDE SEQUENCE [LARGE SCALE GENOMIC DNA]</scope>
    <source>
        <strain evidence="2 3">CBAmC</strain>
    </source>
</reference>
<dbReference type="EMBL" id="CP022111">
    <property type="protein sequence ID" value="ASG23435.1"/>
    <property type="molecule type" value="Genomic_DNA"/>
</dbReference>
<evidence type="ECO:0000313" key="2">
    <source>
        <dbReference type="EMBL" id="ASG23435.1"/>
    </source>
</evidence>
<dbReference type="RefSeq" id="WP_088873930.1">
    <property type="nucleotide sequence ID" value="NZ_CP022111.1"/>
</dbReference>